<feature type="signal peptide" evidence="1">
    <location>
        <begin position="1"/>
        <end position="26"/>
    </location>
</feature>
<proteinExistence type="predicted"/>
<evidence type="ECO:0000313" key="2">
    <source>
        <dbReference type="EMBL" id="MDM7859311.1"/>
    </source>
</evidence>
<protein>
    <recommendedName>
        <fullName evidence="4">PEP-CTERM sorting domain-containing protein</fullName>
    </recommendedName>
</protein>
<sequence>MKLSTIKFLQGLMLVASLSVSGLANAIIIYTDASSFQNDNVVTFVSTPSSGGNGSVAGSLTFTSGPSASVFFGNFTNLLQNELALSGVENFNVDIAGGAYAFGFDVTDPRSSSLPNGCNVSSCVDSVFSFSIFSGNALVGSFSFNPLFSDSVLTFVGVYSNTLFDRVEIRETAGTNDNEYFGNFQLSTVRQSVSEPGMLVFFSLSALALLNLRRKIKAFS</sequence>
<dbReference type="EMBL" id="JAUCBP010000001">
    <property type="protein sequence ID" value="MDM7859311.1"/>
    <property type="molecule type" value="Genomic_DNA"/>
</dbReference>
<keyword evidence="1" id="KW-0732">Signal</keyword>
<name>A0ABT7ST23_9ALTE</name>
<evidence type="ECO:0008006" key="4">
    <source>
        <dbReference type="Google" id="ProtNLM"/>
    </source>
</evidence>
<accession>A0ABT7ST23</accession>
<feature type="chain" id="PRO_5046390907" description="PEP-CTERM sorting domain-containing protein" evidence="1">
    <location>
        <begin position="27"/>
        <end position="220"/>
    </location>
</feature>
<reference evidence="2 3" key="1">
    <citation type="submission" date="2023-06" db="EMBL/GenBank/DDBJ databases">
        <title>Alteromonas sp. ASW11-36 isolated from intertidal sand.</title>
        <authorList>
            <person name="Li Y."/>
        </authorList>
    </citation>
    <scope>NUCLEOTIDE SEQUENCE [LARGE SCALE GENOMIC DNA]</scope>
    <source>
        <strain evidence="2 3">ASW11-36</strain>
    </source>
</reference>
<keyword evidence="3" id="KW-1185">Reference proteome</keyword>
<dbReference type="RefSeq" id="WP_289363244.1">
    <property type="nucleotide sequence ID" value="NZ_JAUCBP010000001.1"/>
</dbReference>
<dbReference type="Proteomes" id="UP001234343">
    <property type="component" value="Unassembled WGS sequence"/>
</dbReference>
<comment type="caution">
    <text evidence="2">The sequence shown here is derived from an EMBL/GenBank/DDBJ whole genome shotgun (WGS) entry which is preliminary data.</text>
</comment>
<gene>
    <name evidence="2" type="ORF">QTP81_01665</name>
</gene>
<evidence type="ECO:0000313" key="3">
    <source>
        <dbReference type="Proteomes" id="UP001234343"/>
    </source>
</evidence>
<evidence type="ECO:0000256" key="1">
    <source>
        <dbReference type="SAM" id="SignalP"/>
    </source>
</evidence>
<organism evidence="2 3">
    <name type="scientific">Alteromonas arenosi</name>
    <dbReference type="NCBI Taxonomy" id="3055817"/>
    <lineage>
        <taxon>Bacteria</taxon>
        <taxon>Pseudomonadati</taxon>
        <taxon>Pseudomonadota</taxon>
        <taxon>Gammaproteobacteria</taxon>
        <taxon>Alteromonadales</taxon>
        <taxon>Alteromonadaceae</taxon>
        <taxon>Alteromonas/Salinimonas group</taxon>
        <taxon>Alteromonas</taxon>
    </lineage>
</organism>